<evidence type="ECO:0000313" key="18">
    <source>
        <dbReference type="Proteomes" id="UP000275843"/>
    </source>
</evidence>
<dbReference type="SUPFAM" id="SSF117396">
    <property type="entry name" value="TM1631-like"/>
    <property type="match status" value="1"/>
</dbReference>
<dbReference type="Proteomes" id="UP000033057">
    <property type="component" value="Chromosome"/>
</dbReference>
<name>A0A3G8EQL8_SACSO</name>
<evidence type="ECO:0000313" key="19">
    <source>
        <dbReference type="Proteomes" id="UP000278715"/>
    </source>
</evidence>
<evidence type="ECO:0000313" key="6">
    <source>
        <dbReference type="EMBL" id="AZF73504.1"/>
    </source>
</evidence>
<dbReference type="InterPro" id="IPR036520">
    <property type="entry name" value="UPF0759_sf"/>
</dbReference>
<evidence type="ECO:0000313" key="1">
    <source>
        <dbReference type="EMBL" id="AYN75595.1"/>
    </source>
</evidence>
<evidence type="ECO:0000313" key="13">
    <source>
        <dbReference type="Proteomes" id="UP000033106"/>
    </source>
</evidence>
<dbReference type="EMBL" id="CP033239">
    <property type="protein sequence ID" value="AZF78739.1"/>
    <property type="molecule type" value="Genomic_DNA"/>
</dbReference>
<evidence type="ECO:0000313" key="7">
    <source>
        <dbReference type="EMBL" id="AZF76128.1"/>
    </source>
</evidence>
<proteinExistence type="predicted"/>
<evidence type="ECO:0000313" key="5">
    <source>
        <dbReference type="EMBL" id="AZF70884.1"/>
    </source>
</evidence>
<dbReference type="Proteomes" id="UP000278715">
    <property type="component" value="Chromosome"/>
</dbReference>
<dbReference type="InterPro" id="IPR002763">
    <property type="entry name" value="DUF72"/>
</dbReference>
<dbReference type="AlphaFoldDB" id="A0A3G8EQL8"/>
<evidence type="ECO:0000313" key="3">
    <source>
        <dbReference type="EMBL" id="AYP18592.1"/>
    </source>
</evidence>
<dbReference type="Proteomes" id="UP000273194">
    <property type="component" value="Chromosome"/>
</dbReference>
<evidence type="ECO:0000313" key="12">
    <source>
        <dbReference type="Proteomes" id="UP000033085"/>
    </source>
</evidence>
<evidence type="ECO:0000313" key="2">
    <source>
        <dbReference type="EMBL" id="AYN75758.1"/>
    </source>
</evidence>
<dbReference type="EMBL" id="CP033235">
    <property type="protein sequence ID" value="AZF68264.1"/>
    <property type="molecule type" value="Genomic_DNA"/>
</dbReference>
<evidence type="ECO:0000313" key="4">
    <source>
        <dbReference type="EMBL" id="AZF68264.1"/>
    </source>
</evidence>
<evidence type="ECO:0000313" key="16">
    <source>
        <dbReference type="Proteomes" id="UP000273194"/>
    </source>
</evidence>
<dbReference type="Proteomes" id="UP000033106">
    <property type="component" value="Chromosome"/>
</dbReference>
<organism evidence="10 15">
    <name type="scientific">Saccharolobus solfataricus</name>
    <name type="common">Sulfolobus solfataricus</name>
    <dbReference type="NCBI Taxonomy" id="2287"/>
    <lineage>
        <taxon>Archaea</taxon>
        <taxon>Thermoproteota</taxon>
        <taxon>Thermoprotei</taxon>
        <taxon>Sulfolobales</taxon>
        <taxon>Sulfolobaceae</taxon>
        <taxon>Saccharolobus</taxon>
    </lineage>
</organism>
<evidence type="ECO:0000313" key="17">
    <source>
        <dbReference type="Proteomes" id="UP000273443"/>
    </source>
</evidence>
<reference evidence="1" key="3">
    <citation type="submission" date="2018-10" db="EMBL/GenBank/DDBJ databases">
        <authorList>
            <person name="McCarthy S."/>
            <person name="Gradnigo J."/>
            <person name="Johnson T."/>
            <person name="Payne S."/>
            <person name="Lipzen A."/>
            <person name="Schackwitz W."/>
            <person name="Martin J."/>
            <person name="Moriyama E."/>
            <person name="Blum P."/>
        </authorList>
    </citation>
    <scope>NUCLEOTIDE SEQUENCE</scope>
    <source>
        <strain evidence="1">SARC-B</strain>
        <strain evidence="2">SARC-C</strain>
        <strain evidence="3">SULA</strain>
    </source>
</reference>
<dbReference type="Proteomes" id="UP000033085">
    <property type="component" value="Chromosome"/>
</dbReference>
<accession>A0A3G8EQL8</accession>
<evidence type="ECO:0000313" key="11">
    <source>
        <dbReference type="Proteomes" id="UP000033057"/>
    </source>
</evidence>
<dbReference type="Gene3D" id="3.20.20.410">
    <property type="entry name" value="Protein of unknown function UPF0759"/>
    <property type="match status" value="1"/>
</dbReference>
<dbReference type="Proteomes" id="UP000275843">
    <property type="component" value="Chromosome"/>
</dbReference>
<dbReference type="EMBL" id="CP033237">
    <property type="protein sequence ID" value="AZF73504.1"/>
    <property type="molecule type" value="Genomic_DNA"/>
</dbReference>
<evidence type="ECO:0000313" key="9">
    <source>
        <dbReference type="EMBL" id="AZF81342.1"/>
    </source>
</evidence>
<reference evidence="11 12" key="1">
    <citation type="journal article" date="2015" name="Genome Announc.">
        <title>Complete Genome Sequence of Sulfolobus solfataricus Strain 98/2 and Evolved Derivatives.</title>
        <authorList>
            <person name="McCarthy S."/>
            <person name="Gradnigo J."/>
            <person name="Johnson T."/>
            <person name="Payne S."/>
            <person name="Lipzen A."/>
            <person name="Martin J."/>
            <person name="Schackwitz W."/>
            <person name="Moriyama E."/>
            <person name="Blum P."/>
        </authorList>
    </citation>
    <scope>NUCLEOTIDE SEQUENCE [LARGE SCALE GENOMIC DNA]</scope>
    <source>
        <strain evidence="11">98/2 SULC</strain>
        <strain evidence="1">SARC-B</strain>
        <strain evidence="2">SARC-C</strain>
        <strain evidence="3 13">SULA</strain>
        <strain evidence="12">SULB</strain>
    </source>
</reference>
<dbReference type="Proteomes" id="UP000273443">
    <property type="component" value="Chromosome"/>
</dbReference>
<evidence type="ECO:0000313" key="20">
    <source>
        <dbReference type="Proteomes" id="UP000282269"/>
    </source>
</evidence>
<dbReference type="Pfam" id="PF01904">
    <property type="entry name" value="DUF72"/>
    <property type="match status" value="1"/>
</dbReference>
<reference evidence="14 15" key="2">
    <citation type="journal article" date="2018" name="Proc. Natl. Acad. Sci. U.S.A.">
        <title>Nonmutational mechanism of inheritance in the Archaeon Sulfolobus solfataricus.</title>
        <authorList>
            <person name="Payne S."/>
            <person name="McCarthy S."/>
            <person name="Johnson T."/>
            <person name="North E."/>
            <person name="Blum P."/>
        </authorList>
    </citation>
    <scope>NUCLEOTIDE SEQUENCE [LARGE SCALE GENOMIC DNA]</scope>
    <source>
        <strain evidence="5 14">SARC-H</strain>
        <strain evidence="6 18">SARC-I</strain>
        <strain evidence="8 19">SARC-N</strain>
        <strain evidence="9 20">SARC-O</strain>
        <strain evidence="10 15">SUL120</strain>
        <strain evidence="4 16">SULG</strain>
        <strain evidence="7 17">SULM</strain>
    </source>
</reference>
<dbReference type="PANTHER" id="PTHR30348">
    <property type="entry name" value="UNCHARACTERIZED PROTEIN YECE"/>
    <property type="match status" value="1"/>
</dbReference>
<protein>
    <submittedName>
        <fullName evidence="10">DUF72 domain-containing protein</fullName>
    </submittedName>
</protein>
<dbReference type="EMBL" id="CP033236">
    <property type="protein sequence ID" value="AZF70884.1"/>
    <property type="molecule type" value="Genomic_DNA"/>
</dbReference>
<dbReference type="KEGG" id="ssof:SULC_1517"/>
<dbReference type="Proteomes" id="UP000282269">
    <property type="component" value="Chromosome"/>
</dbReference>
<evidence type="ECO:0000313" key="15">
    <source>
        <dbReference type="Proteomes" id="UP000269431"/>
    </source>
</evidence>
<dbReference type="GeneID" id="44129482"/>
<evidence type="ECO:0000313" key="14">
    <source>
        <dbReference type="Proteomes" id="UP000267993"/>
    </source>
</evidence>
<dbReference type="KEGG" id="ssoa:SULA_1518"/>
<dbReference type="Proteomes" id="UP000267993">
    <property type="component" value="Chromosome"/>
</dbReference>
<evidence type="ECO:0000313" key="10">
    <source>
        <dbReference type="EMBL" id="AZF83981.1"/>
    </source>
</evidence>
<dbReference type="EMBL" id="CP033238">
    <property type="protein sequence ID" value="AZF76128.1"/>
    <property type="molecule type" value="Genomic_DNA"/>
</dbReference>
<gene>
    <name evidence="3" type="ORF">SULA_1518</name>
    <name evidence="1" type="ORF">SULB_1519</name>
    <name evidence="2" type="ORF">SULC_1517</name>
    <name evidence="4" type="ORF">SULG_07560</name>
    <name evidence="5" type="ORF">SULH_07560</name>
    <name evidence="6" type="ORF">SULI_07560</name>
    <name evidence="7" type="ORF">SULM_07560</name>
    <name evidence="8" type="ORF">SULN_07560</name>
    <name evidence="9" type="ORF">SULO_07570</name>
    <name evidence="10" type="ORF">SULZ_07820</name>
</gene>
<dbReference type="EMBL" id="CP011055">
    <property type="protein sequence ID" value="AYN75595.1"/>
    <property type="molecule type" value="Genomic_DNA"/>
</dbReference>
<dbReference type="RefSeq" id="WP_080514952.1">
    <property type="nucleotide sequence ID" value="NZ_CP011055.2"/>
</dbReference>
<sequence length="149" mass="18062">MQLYLNKTGVVQSYIYYHLYQKNEIPILTFKRKSENEKRVFKFAEVLKNKMAVEFRDPEWYLRPFNVSCTVVSIDSPIGTYIIKSNDYIYLRLHGRDVWYSYNYSEGELRELAYKIVSLNPKYVYVFFNNNHWMLENARHMLKILTEES</sequence>
<dbReference type="Proteomes" id="UP000269431">
    <property type="component" value="Chromosome"/>
</dbReference>
<dbReference type="PANTHER" id="PTHR30348:SF4">
    <property type="entry name" value="DUF72 DOMAIN-CONTAINING PROTEIN"/>
    <property type="match status" value="1"/>
</dbReference>
<dbReference type="EMBL" id="CP011057">
    <property type="protein sequence ID" value="AYP18592.1"/>
    <property type="molecule type" value="Genomic_DNA"/>
</dbReference>
<dbReference type="KEGG" id="ssol:SULB_1519"/>
<dbReference type="EMBL" id="CP033240">
    <property type="protein sequence ID" value="AZF81342.1"/>
    <property type="molecule type" value="Genomic_DNA"/>
</dbReference>
<dbReference type="EMBL" id="CP011056">
    <property type="protein sequence ID" value="AYN75758.1"/>
    <property type="molecule type" value="Genomic_DNA"/>
</dbReference>
<evidence type="ECO:0000313" key="8">
    <source>
        <dbReference type="EMBL" id="AZF78739.1"/>
    </source>
</evidence>
<dbReference type="EMBL" id="CP033241">
    <property type="protein sequence ID" value="AZF83981.1"/>
    <property type="molecule type" value="Genomic_DNA"/>
</dbReference>